<evidence type="ECO:0000313" key="1">
    <source>
        <dbReference type="EMBL" id="KAH7964788.1"/>
    </source>
</evidence>
<gene>
    <name evidence="1" type="ORF">HPB49_001336</name>
</gene>
<comment type="caution">
    <text evidence="1">The sequence shown here is derived from an EMBL/GenBank/DDBJ whole genome shotgun (WGS) entry which is preliminary data.</text>
</comment>
<accession>A0ACB8D9V1</accession>
<protein>
    <submittedName>
        <fullName evidence="1">Uncharacterized protein</fullName>
    </submittedName>
</protein>
<name>A0ACB8D9V1_DERSI</name>
<sequence>MGLDELGHVVFFQAVLFGGDAADHSHDLESGLLETLDGVCASAVLLYVEAEDADAIYCGYFFAVDGECNVGYFNEFSAGFLSTD</sequence>
<keyword evidence="2" id="KW-1185">Reference proteome</keyword>
<dbReference type="EMBL" id="CM023471">
    <property type="protein sequence ID" value="KAH7964788.1"/>
    <property type="molecule type" value="Genomic_DNA"/>
</dbReference>
<evidence type="ECO:0000313" key="2">
    <source>
        <dbReference type="Proteomes" id="UP000821865"/>
    </source>
</evidence>
<dbReference type="Proteomes" id="UP000821865">
    <property type="component" value="Chromosome 2"/>
</dbReference>
<reference evidence="1" key="1">
    <citation type="submission" date="2020-05" db="EMBL/GenBank/DDBJ databases">
        <title>Large-scale comparative analyses of tick genomes elucidate their genetic diversity and vector capacities.</title>
        <authorList>
            <person name="Jia N."/>
            <person name="Wang J."/>
            <person name="Shi W."/>
            <person name="Du L."/>
            <person name="Sun Y."/>
            <person name="Zhan W."/>
            <person name="Jiang J."/>
            <person name="Wang Q."/>
            <person name="Zhang B."/>
            <person name="Ji P."/>
            <person name="Sakyi L.B."/>
            <person name="Cui X."/>
            <person name="Yuan T."/>
            <person name="Jiang B."/>
            <person name="Yang W."/>
            <person name="Lam T.T.-Y."/>
            <person name="Chang Q."/>
            <person name="Ding S."/>
            <person name="Wang X."/>
            <person name="Zhu J."/>
            <person name="Ruan X."/>
            <person name="Zhao L."/>
            <person name="Wei J."/>
            <person name="Que T."/>
            <person name="Du C."/>
            <person name="Cheng J."/>
            <person name="Dai P."/>
            <person name="Han X."/>
            <person name="Huang E."/>
            <person name="Gao Y."/>
            <person name="Liu J."/>
            <person name="Shao H."/>
            <person name="Ye R."/>
            <person name="Li L."/>
            <person name="Wei W."/>
            <person name="Wang X."/>
            <person name="Wang C."/>
            <person name="Yang T."/>
            <person name="Huo Q."/>
            <person name="Li W."/>
            <person name="Guo W."/>
            <person name="Chen H."/>
            <person name="Zhou L."/>
            <person name="Ni X."/>
            <person name="Tian J."/>
            <person name="Zhou Y."/>
            <person name="Sheng Y."/>
            <person name="Liu T."/>
            <person name="Pan Y."/>
            <person name="Xia L."/>
            <person name="Li J."/>
            <person name="Zhao F."/>
            <person name="Cao W."/>
        </authorList>
    </citation>
    <scope>NUCLEOTIDE SEQUENCE</scope>
    <source>
        <strain evidence="1">Dsil-2018</strain>
    </source>
</reference>
<proteinExistence type="predicted"/>
<organism evidence="1 2">
    <name type="scientific">Dermacentor silvarum</name>
    <name type="common">Tick</name>
    <dbReference type="NCBI Taxonomy" id="543639"/>
    <lineage>
        <taxon>Eukaryota</taxon>
        <taxon>Metazoa</taxon>
        <taxon>Ecdysozoa</taxon>
        <taxon>Arthropoda</taxon>
        <taxon>Chelicerata</taxon>
        <taxon>Arachnida</taxon>
        <taxon>Acari</taxon>
        <taxon>Parasitiformes</taxon>
        <taxon>Ixodida</taxon>
        <taxon>Ixodoidea</taxon>
        <taxon>Ixodidae</taxon>
        <taxon>Rhipicephalinae</taxon>
        <taxon>Dermacentor</taxon>
    </lineage>
</organism>